<keyword evidence="2" id="KW-0614">Plasmid</keyword>
<gene>
    <name evidence="2" type="ORF">M9799_17840</name>
</gene>
<organism evidence="2 3">
    <name type="scientific">Comamonas endophytica</name>
    <dbReference type="NCBI Taxonomy" id="2949090"/>
    <lineage>
        <taxon>Bacteria</taxon>
        <taxon>Pseudomonadati</taxon>
        <taxon>Pseudomonadota</taxon>
        <taxon>Betaproteobacteria</taxon>
        <taxon>Burkholderiales</taxon>
        <taxon>Comamonadaceae</taxon>
        <taxon>Comamonas</taxon>
    </lineage>
</organism>
<evidence type="ECO:0000313" key="2">
    <source>
        <dbReference type="EMBL" id="UYG53797.1"/>
    </source>
</evidence>
<keyword evidence="3" id="KW-1185">Reference proteome</keyword>
<accession>A0ABY6GHG2</accession>
<keyword evidence="1" id="KW-1133">Transmembrane helix</keyword>
<keyword evidence="1" id="KW-0472">Membrane</keyword>
<evidence type="ECO:0000256" key="1">
    <source>
        <dbReference type="SAM" id="Phobius"/>
    </source>
</evidence>
<reference evidence="2" key="1">
    <citation type="submission" date="2022-09" db="EMBL/GenBank/DDBJ databases">
        <title>The complete genome of Acidovorax sp. 5MLIR.</title>
        <authorList>
            <person name="Liu L."/>
            <person name="Yue J."/>
            <person name="Yang F."/>
            <person name="Yuan J."/>
            <person name="Li L."/>
        </authorList>
    </citation>
    <scope>NUCLEOTIDE SEQUENCE</scope>
    <source>
        <strain evidence="2">5MLIR</strain>
        <plasmid evidence="2">unnamed1</plasmid>
    </source>
</reference>
<proteinExistence type="predicted"/>
<name>A0ABY6GHG2_9BURK</name>
<geneLocation type="plasmid" evidence="2 3">
    <name>unnamed1</name>
</geneLocation>
<dbReference type="EMBL" id="CP106882">
    <property type="protein sequence ID" value="UYG53797.1"/>
    <property type="molecule type" value="Genomic_DNA"/>
</dbReference>
<dbReference type="RefSeq" id="WP_231043896.1">
    <property type="nucleotide sequence ID" value="NZ_CP106882.1"/>
</dbReference>
<keyword evidence="1" id="KW-0812">Transmembrane</keyword>
<protein>
    <submittedName>
        <fullName evidence="2">Uncharacterized protein</fullName>
    </submittedName>
</protein>
<feature type="transmembrane region" description="Helical" evidence="1">
    <location>
        <begin position="13"/>
        <end position="31"/>
    </location>
</feature>
<sequence>MDWLTFTAEIFKAAAWPLAAVAIALMFRAQLRALLTRMNKGRFGPAEFEFEQTLQTLVAQSAAAGTLHSPATAASAMRTSVPPREAIAVAWHALEHAAQVRAQTVPRLPPLQAQDMALYQQLEALHEQAIGQSQFHPSAQAVNNYARLARGLQARMKGVPPG</sequence>
<dbReference type="Proteomes" id="UP001162800">
    <property type="component" value="Plasmid unnamed1"/>
</dbReference>
<evidence type="ECO:0000313" key="3">
    <source>
        <dbReference type="Proteomes" id="UP001162800"/>
    </source>
</evidence>